<sequence length="471" mass="49562">MSEGRRIDAARLLKGPMGPALRALAEGRVTATALTEAALDRARTVGARLNAVMTLDETHARAAAAENDALPPDQRGALHGLPLAHKDIFHRAGRRTTLGSRARDAFVPARSSVLIERLEAAGSVTLGGLHTAEFAMGPTGHNEHYGRCRNPWNPDLITGGSSSGSGAAVAARLVFAALGSDTGGSVRLPAAICGVTGLKPTQGRLDTAGMMGLSASLDCPGILARGAEDVARVMDVVDTHPPPGGFRAALDHGEARLSGLTLGLPDRYYLADLDPEVAARFSEAIRVFEGLGARVIAVVVPDHESLADLADLTWTPEAAAQHLPGLRAYPEQYGRQVRARLLQGLVTPAVFHLQARKLRAHYLRAMVEGPLSACNALVTPALAITTPTAAEMDVGAGAAMRETLARITRQTRPLSYLGLPGVVTPMGRSSNGGPTALQIIGRPFDEAALLRVSHAFETRTRWLNEAPPMAM</sequence>
<dbReference type="InterPro" id="IPR020556">
    <property type="entry name" value="Amidase_CS"/>
</dbReference>
<keyword evidence="2" id="KW-0808">Transferase</keyword>
<dbReference type="Pfam" id="PF01425">
    <property type="entry name" value="Amidase"/>
    <property type="match status" value="1"/>
</dbReference>
<dbReference type="PANTHER" id="PTHR11895">
    <property type="entry name" value="TRANSAMIDASE"/>
    <property type="match status" value="1"/>
</dbReference>
<comment type="caution">
    <text evidence="2">The sequence shown here is derived from an EMBL/GenBank/DDBJ whole genome shotgun (WGS) entry which is preliminary data.</text>
</comment>
<accession>A0A7W6RC29</accession>
<dbReference type="GO" id="GO:0050567">
    <property type="term" value="F:glutaminyl-tRNA synthase (glutamine-hydrolyzing) activity"/>
    <property type="evidence" value="ECO:0007669"/>
    <property type="project" value="UniProtKB-EC"/>
</dbReference>
<name>A0A7W6RC29_9PROT</name>
<dbReference type="InterPro" id="IPR000120">
    <property type="entry name" value="Amidase"/>
</dbReference>
<dbReference type="Gene3D" id="3.90.1300.10">
    <property type="entry name" value="Amidase signature (AS) domain"/>
    <property type="match status" value="1"/>
</dbReference>
<dbReference type="EMBL" id="JACIGK010000007">
    <property type="protein sequence ID" value="MBB4265658.1"/>
    <property type="molecule type" value="Genomic_DNA"/>
</dbReference>
<dbReference type="PROSITE" id="PS00571">
    <property type="entry name" value="AMIDASES"/>
    <property type="match status" value="1"/>
</dbReference>
<protein>
    <submittedName>
        <fullName evidence="2">Aspartyl-tRNA(Asn)/glutamyl-tRNA(Gln) amidotransferase subunit A</fullName>
        <ecNumber evidence="2">6.3.5.6</ecNumber>
        <ecNumber evidence="2">6.3.5.7</ecNumber>
    </submittedName>
</protein>
<dbReference type="EC" id="6.3.5.6" evidence="2"/>
<keyword evidence="2" id="KW-0436">Ligase</keyword>
<dbReference type="EC" id="6.3.5.7" evidence="2"/>
<proteinExistence type="predicted"/>
<dbReference type="GO" id="GO:0050566">
    <property type="term" value="F:asparaginyl-tRNA synthase (glutamine-hydrolyzing) activity"/>
    <property type="evidence" value="ECO:0007669"/>
    <property type="project" value="UniProtKB-EC"/>
</dbReference>
<dbReference type="SUPFAM" id="SSF75304">
    <property type="entry name" value="Amidase signature (AS) enzymes"/>
    <property type="match status" value="1"/>
</dbReference>
<evidence type="ECO:0000313" key="2">
    <source>
        <dbReference type="EMBL" id="MBB4265658.1"/>
    </source>
</evidence>
<gene>
    <name evidence="2" type="ORF">GGD89_001280</name>
</gene>
<dbReference type="InterPro" id="IPR036928">
    <property type="entry name" value="AS_sf"/>
</dbReference>
<dbReference type="GO" id="GO:0016740">
    <property type="term" value="F:transferase activity"/>
    <property type="evidence" value="ECO:0007669"/>
    <property type="project" value="UniProtKB-KW"/>
</dbReference>
<reference evidence="2 3" key="1">
    <citation type="submission" date="2020-08" db="EMBL/GenBank/DDBJ databases">
        <title>Genome sequencing of Purple Non-Sulfur Bacteria from various extreme environments.</title>
        <authorList>
            <person name="Mayer M."/>
        </authorList>
    </citation>
    <scope>NUCLEOTIDE SEQUENCE [LARGE SCALE GENOMIC DNA]</scope>
    <source>
        <strain evidence="2 3">JA131</strain>
    </source>
</reference>
<organism evidence="2 3">
    <name type="scientific">Roseospira visakhapatnamensis</name>
    <dbReference type="NCBI Taxonomy" id="390880"/>
    <lineage>
        <taxon>Bacteria</taxon>
        <taxon>Pseudomonadati</taxon>
        <taxon>Pseudomonadota</taxon>
        <taxon>Alphaproteobacteria</taxon>
        <taxon>Rhodospirillales</taxon>
        <taxon>Rhodospirillaceae</taxon>
        <taxon>Roseospira</taxon>
    </lineage>
</organism>
<dbReference type="AlphaFoldDB" id="A0A7W6RC29"/>
<dbReference type="InterPro" id="IPR023631">
    <property type="entry name" value="Amidase_dom"/>
</dbReference>
<dbReference type="PANTHER" id="PTHR11895:SF176">
    <property type="entry name" value="AMIDASE AMID-RELATED"/>
    <property type="match status" value="1"/>
</dbReference>
<feature type="domain" description="Amidase" evidence="1">
    <location>
        <begin position="34"/>
        <end position="450"/>
    </location>
</feature>
<keyword evidence="3" id="KW-1185">Reference proteome</keyword>
<evidence type="ECO:0000313" key="3">
    <source>
        <dbReference type="Proteomes" id="UP000554286"/>
    </source>
</evidence>
<dbReference type="RefSeq" id="WP_343058547.1">
    <property type="nucleotide sequence ID" value="NZ_JACIGK010000007.1"/>
</dbReference>
<dbReference type="Proteomes" id="UP000554286">
    <property type="component" value="Unassembled WGS sequence"/>
</dbReference>
<evidence type="ECO:0000259" key="1">
    <source>
        <dbReference type="Pfam" id="PF01425"/>
    </source>
</evidence>